<keyword evidence="5" id="KW-0175">Coiled coil</keyword>
<dbReference type="GO" id="GO:0072344">
    <property type="term" value="P:rescue of stalled ribosome"/>
    <property type="evidence" value="ECO:0007669"/>
    <property type="project" value="UniProtKB-UniRule"/>
</dbReference>
<dbReference type="OrthoDB" id="9766163at2"/>
<dbReference type="GO" id="GO:0000049">
    <property type="term" value="F:tRNA binding"/>
    <property type="evidence" value="ECO:0007669"/>
    <property type="project" value="UniProtKB-UniRule"/>
</dbReference>
<dbReference type="Pfam" id="PF05833">
    <property type="entry name" value="NFACT_N"/>
    <property type="match status" value="1"/>
</dbReference>
<keyword evidence="4 5" id="KW-0648">Protein biosynthesis</keyword>
<keyword evidence="3 5" id="KW-0694">RNA-binding</keyword>
<dbReference type="EMBL" id="FUYH01000012">
    <property type="protein sequence ID" value="SKA92489.1"/>
    <property type="molecule type" value="Genomic_DNA"/>
</dbReference>
<dbReference type="RefSeq" id="WP_078696813.1">
    <property type="nucleotide sequence ID" value="NZ_FUYH01000012.1"/>
</dbReference>
<feature type="domain" description="NFACT RNA-binding" evidence="6">
    <location>
        <begin position="458"/>
        <end position="552"/>
    </location>
</feature>
<keyword evidence="8" id="KW-1185">Reference proteome</keyword>
<proteinExistence type="inferred from homology"/>
<organism evidence="7 8">
    <name type="scientific">Caloramator quimbayensis</name>
    <dbReference type="NCBI Taxonomy" id="1147123"/>
    <lineage>
        <taxon>Bacteria</taxon>
        <taxon>Bacillati</taxon>
        <taxon>Bacillota</taxon>
        <taxon>Clostridia</taxon>
        <taxon>Eubacteriales</taxon>
        <taxon>Clostridiaceae</taxon>
        <taxon>Caloramator</taxon>
    </lineage>
</organism>
<dbReference type="HAMAP" id="MF_00844_B">
    <property type="entry name" value="RqcH_B"/>
    <property type="match status" value="1"/>
</dbReference>
<dbReference type="Pfam" id="PF05670">
    <property type="entry name" value="NFACT-R_1"/>
    <property type="match status" value="1"/>
</dbReference>
<protein>
    <recommendedName>
        <fullName evidence="5">Rqc2 homolog RqcH</fullName>
        <shortName evidence="5">RqcH</shortName>
    </recommendedName>
</protein>
<comment type="function">
    <text evidence="5">Key component of the ribosome quality control system (RQC), a ribosome-associated complex that mediates the extraction of incompletely synthesized nascent chains from stalled ribosomes and their subsequent degradation. RqcH recruits Ala-charged tRNA, and with RqcP directs the elongation of stalled nascent chains on 50S ribosomal subunits, leading to non-templated C-terminal alanine extensions (Ala tail). The Ala tail promotes nascent chain degradation. May add between 1 and at least 8 Ala residues. Binds to stalled 50S ribosomal subunits.</text>
</comment>
<evidence type="ECO:0000313" key="8">
    <source>
        <dbReference type="Proteomes" id="UP000190105"/>
    </source>
</evidence>
<comment type="subunit">
    <text evidence="5">Associates with stalled 50S ribosomal subunits. Binds to RqcP.</text>
</comment>
<dbReference type="PANTHER" id="PTHR15239">
    <property type="entry name" value="NUCLEAR EXPORT MEDIATOR FACTOR NEMF"/>
    <property type="match status" value="1"/>
</dbReference>
<keyword evidence="1 5" id="KW-0820">tRNA-binding</keyword>
<name>A0A1T4XSF4_9CLOT</name>
<evidence type="ECO:0000256" key="4">
    <source>
        <dbReference type="ARBA" id="ARBA00022917"/>
    </source>
</evidence>
<dbReference type="STRING" id="1147123.SAMN05443428_11266"/>
<evidence type="ECO:0000256" key="5">
    <source>
        <dbReference type="HAMAP-Rule" id="MF_00844"/>
    </source>
</evidence>
<reference evidence="8" key="1">
    <citation type="submission" date="2017-02" db="EMBL/GenBank/DDBJ databases">
        <authorList>
            <person name="Varghese N."/>
            <person name="Submissions S."/>
        </authorList>
    </citation>
    <scope>NUCLEOTIDE SEQUENCE [LARGE SCALE GENOMIC DNA]</scope>
    <source>
        <strain evidence="8">USBA 833</strain>
    </source>
</reference>
<keyword evidence="2 5" id="KW-0699">rRNA-binding</keyword>
<dbReference type="InterPro" id="IPR043682">
    <property type="entry name" value="RqcH_bacterial"/>
</dbReference>
<sequence length="580" mass="67468">MPLDGVFVNSIVKELSTIINGKIDKIHQPSDYENILLVKKDKKTYKILLCSNPSYPRVHITENNYENPAAPPSFCMTLRKHLNGGKIADIYQVNFDRIIEFKIEGRDELGYPIIYFLIIEIMGKHSNIILLNEKRYIIDSIKRITSDVNRYRQIIPGVEYICPPIGEKINPLEQNDESIINIFSNFNSDKPVYKLFTDSFLGVSKTLAYEICNNLANTKLKDLSNEQKLLLNINFLYYMAKIRSYDYKYIIFYKETSMFDYYVFELSEYKNLKFELYESPSKVLDTFYGQRDLKDSLKQKYTSLFKLITNFIERTDKKIQIYKEKIEECSNFDIYKIYADILMANQYYIDLSSDKVELQNFYDPELKNIVIPIDVDVSPVQNAQNYYKRYNKEKNTLEITNKLLKDSIEEKQYLESILCNLENASDMDTIEEIKSELFELGYIKKKKNNIKQKKSSPHHFKSSDGFDIYVGKNNFQNDYLTMKFAVGSDIWMHVKNIPGSHVIIKSKNGEVSDTALLEGALLAAFFSKAKNSSNVPVDYTEKKNVKKPSGAKPGMVIYYTNKTIYVTPNEHKIKSLISLA</sequence>
<evidence type="ECO:0000256" key="1">
    <source>
        <dbReference type="ARBA" id="ARBA00022555"/>
    </source>
</evidence>
<evidence type="ECO:0000259" key="6">
    <source>
        <dbReference type="Pfam" id="PF05670"/>
    </source>
</evidence>
<feature type="coiled-coil region" evidence="5">
    <location>
        <begin position="380"/>
        <end position="407"/>
    </location>
</feature>
<dbReference type="Gene3D" id="2.30.310.10">
    <property type="entry name" value="ibrinogen binding protein from staphylococcus aureus domain"/>
    <property type="match status" value="1"/>
</dbReference>
<dbReference type="PANTHER" id="PTHR15239:SF6">
    <property type="entry name" value="RIBOSOME QUALITY CONTROL COMPLEX SUBUNIT NEMF"/>
    <property type="match status" value="1"/>
</dbReference>
<comment type="similarity">
    <text evidence="5">Belongs to the NEMF family.</text>
</comment>
<dbReference type="GO" id="GO:0043023">
    <property type="term" value="F:ribosomal large subunit binding"/>
    <property type="evidence" value="ECO:0007669"/>
    <property type="project" value="UniProtKB-UniRule"/>
</dbReference>
<gene>
    <name evidence="5" type="primary">rqcH</name>
    <name evidence="7" type="ORF">SAMN05443428_11266</name>
</gene>
<dbReference type="GO" id="GO:0019843">
    <property type="term" value="F:rRNA binding"/>
    <property type="evidence" value="ECO:0007669"/>
    <property type="project" value="UniProtKB-UniRule"/>
</dbReference>
<accession>A0A1T4XSF4</accession>
<dbReference type="GO" id="GO:1990112">
    <property type="term" value="C:RQC complex"/>
    <property type="evidence" value="ECO:0007669"/>
    <property type="project" value="TreeGrafter"/>
</dbReference>
<evidence type="ECO:0000313" key="7">
    <source>
        <dbReference type="EMBL" id="SKA92489.1"/>
    </source>
</evidence>
<dbReference type="AlphaFoldDB" id="A0A1T4XSF4"/>
<dbReference type="InterPro" id="IPR008532">
    <property type="entry name" value="NFACT_RNA-bd"/>
</dbReference>
<evidence type="ECO:0000256" key="3">
    <source>
        <dbReference type="ARBA" id="ARBA00022884"/>
    </source>
</evidence>
<dbReference type="FunFam" id="2.30.310.10:FF:000004">
    <property type="entry name" value="Fibronectin-binding protein A"/>
    <property type="match status" value="1"/>
</dbReference>
<dbReference type="Proteomes" id="UP000190105">
    <property type="component" value="Unassembled WGS sequence"/>
</dbReference>
<dbReference type="InterPro" id="IPR051608">
    <property type="entry name" value="RQC_Subunit_NEMF"/>
</dbReference>
<evidence type="ECO:0000256" key="2">
    <source>
        <dbReference type="ARBA" id="ARBA00022730"/>
    </source>
</evidence>